<proteinExistence type="predicted"/>
<gene>
    <name evidence="3" type="ORF">ACH3VR_03980</name>
</gene>
<evidence type="ECO:0000313" key="4">
    <source>
        <dbReference type="Proteomes" id="UP001610861"/>
    </source>
</evidence>
<dbReference type="EMBL" id="JBIQWL010000001">
    <property type="protein sequence ID" value="MFH8249509.1"/>
    <property type="molecule type" value="Genomic_DNA"/>
</dbReference>
<accession>A0ABW7Q7E4</accession>
<evidence type="ECO:0000313" key="3">
    <source>
        <dbReference type="EMBL" id="MFH8249509.1"/>
    </source>
</evidence>
<feature type="compositionally biased region" description="Polar residues" evidence="1">
    <location>
        <begin position="245"/>
        <end position="254"/>
    </location>
</feature>
<dbReference type="RefSeq" id="WP_396639442.1">
    <property type="nucleotide sequence ID" value="NZ_JBIQWL010000001.1"/>
</dbReference>
<protein>
    <submittedName>
        <fullName evidence="3">Uncharacterized protein</fullName>
    </submittedName>
</protein>
<sequence length="439" mass="45337">MVRRKKERRPDDGSQTTPWNPGWQLGFLIFLVIANVAALVAIPWLISMLRVSNALAPEITVSIIVIAGASLLVVGLATAAVIFRHIHLANRSEAMGLPAGSMRALIALMLILIFTFVSVFLISHTDTVTSNLDCLTLDEANAIPIEQIQSRVVTKADCGSEGPYFIVAMKESKPSAELSQQLMTTLGTLVVAIASFYFGSQAVTKGRKKNKRQPTGVPTTDGKPDASTEGTGQAEPDGKAGPATQVESESTTDAKPSPPTDQEPAGATDAKPAPTSETRPAPMTDVEGALATDTNPTSPTDVEPILATDAQPAPATDVMRRLAEPEPSGTALVEPDDQAPSSVGRGAQVVAAAVNGAVTGAYTGAAAGAIIGALAKASATTAREPASPNERAEAGADKALDPSLTEDTVGESSVEEAASQTEDEATGDTEPTDAEPQPV</sequence>
<reference evidence="3 4" key="1">
    <citation type="submission" date="2024-09" db="EMBL/GenBank/DDBJ databases">
        <authorList>
            <person name="Pan X."/>
        </authorList>
    </citation>
    <scope>NUCLEOTIDE SEQUENCE [LARGE SCALE GENOMIC DNA]</scope>
    <source>
        <strain evidence="3 4">B2969</strain>
    </source>
</reference>
<keyword evidence="2" id="KW-1133">Transmembrane helix</keyword>
<feature type="transmembrane region" description="Helical" evidence="2">
    <location>
        <begin position="25"/>
        <end position="47"/>
    </location>
</feature>
<evidence type="ECO:0000256" key="2">
    <source>
        <dbReference type="SAM" id="Phobius"/>
    </source>
</evidence>
<feature type="region of interest" description="Disordered" evidence="1">
    <location>
        <begin position="205"/>
        <end position="344"/>
    </location>
</feature>
<feature type="transmembrane region" description="Helical" evidence="2">
    <location>
        <begin position="59"/>
        <end position="83"/>
    </location>
</feature>
<evidence type="ECO:0000256" key="1">
    <source>
        <dbReference type="SAM" id="MobiDB-lite"/>
    </source>
</evidence>
<feature type="transmembrane region" description="Helical" evidence="2">
    <location>
        <begin position="104"/>
        <end position="123"/>
    </location>
</feature>
<name>A0ABW7Q7E4_9MICO</name>
<keyword evidence="2" id="KW-0472">Membrane</keyword>
<keyword evidence="2" id="KW-0812">Transmembrane</keyword>
<feature type="compositionally biased region" description="Basic and acidic residues" evidence="1">
    <location>
        <begin position="390"/>
        <end position="400"/>
    </location>
</feature>
<feature type="compositionally biased region" description="Acidic residues" evidence="1">
    <location>
        <begin position="421"/>
        <end position="433"/>
    </location>
</feature>
<dbReference type="Proteomes" id="UP001610861">
    <property type="component" value="Unassembled WGS sequence"/>
</dbReference>
<feature type="region of interest" description="Disordered" evidence="1">
    <location>
        <begin position="376"/>
        <end position="439"/>
    </location>
</feature>
<keyword evidence="4" id="KW-1185">Reference proteome</keyword>
<feature type="transmembrane region" description="Helical" evidence="2">
    <location>
        <begin position="182"/>
        <end position="203"/>
    </location>
</feature>
<organism evidence="3 4">
    <name type="scientific">Microbacterium alkaliflavum</name>
    <dbReference type="NCBI Taxonomy" id="3248839"/>
    <lineage>
        <taxon>Bacteria</taxon>
        <taxon>Bacillati</taxon>
        <taxon>Actinomycetota</taxon>
        <taxon>Actinomycetes</taxon>
        <taxon>Micrococcales</taxon>
        <taxon>Microbacteriaceae</taxon>
        <taxon>Microbacterium</taxon>
    </lineage>
</organism>
<comment type="caution">
    <text evidence="3">The sequence shown here is derived from an EMBL/GenBank/DDBJ whole genome shotgun (WGS) entry which is preliminary data.</text>
</comment>